<gene>
    <name evidence="1" type="ORF">V1477_002899</name>
</gene>
<evidence type="ECO:0000313" key="1">
    <source>
        <dbReference type="EMBL" id="KAL2748963.1"/>
    </source>
</evidence>
<protein>
    <submittedName>
        <fullName evidence="1">Uncharacterized protein</fullName>
    </submittedName>
</protein>
<dbReference type="Proteomes" id="UP001607303">
    <property type="component" value="Unassembled WGS sequence"/>
</dbReference>
<organism evidence="1 2">
    <name type="scientific">Vespula maculifrons</name>
    <name type="common">Eastern yellow jacket</name>
    <name type="synonym">Wasp</name>
    <dbReference type="NCBI Taxonomy" id="7453"/>
    <lineage>
        <taxon>Eukaryota</taxon>
        <taxon>Metazoa</taxon>
        <taxon>Ecdysozoa</taxon>
        <taxon>Arthropoda</taxon>
        <taxon>Hexapoda</taxon>
        <taxon>Insecta</taxon>
        <taxon>Pterygota</taxon>
        <taxon>Neoptera</taxon>
        <taxon>Endopterygota</taxon>
        <taxon>Hymenoptera</taxon>
        <taxon>Apocrita</taxon>
        <taxon>Aculeata</taxon>
        <taxon>Vespoidea</taxon>
        <taxon>Vespidae</taxon>
        <taxon>Vespinae</taxon>
        <taxon>Vespula</taxon>
    </lineage>
</organism>
<name>A0ABD2CUZ3_VESMC</name>
<keyword evidence="2" id="KW-1185">Reference proteome</keyword>
<reference evidence="1 2" key="1">
    <citation type="journal article" date="2024" name="Ann. Entomol. Soc. Am.">
        <title>Genomic analyses of the southern and eastern yellowjacket wasps (Hymenoptera: Vespidae) reveal evolutionary signatures of social life.</title>
        <authorList>
            <person name="Catto M.A."/>
            <person name="Caine P.B."/>
            <person name="Orr S.E."/>
            <person name="Hunt B.G."/>
            <person name="Goodisman M.A.D."/>
        </authorList>
    </citation>
    <scope>NUCLEOTIDE SEQUENCE [LARGE SCALE GENOMIC DNA]</scope>
    <source>
        <strain evidence="1">232</strain>
        <tissue evidence="1">Head and thorax</tissue>
    </source>
</reference>
<dbReference type="EMBL" id="JAYRBN010000029">
    <property type="protein sequence ID" value="KAL2748963.1"/>
    <property type="molecule type" value="Genomic_DNA"/>
</dbReference>
<comment type="caution">
    <text evidence="1">The sequence shown here is derived from an EMBL/GenBank/DDBJ whole genome shotgun (WGS) entry which is preliminary data.</text>
</comment>
<sequence>MSQAIYPVAKLYASNNDQLPTSNKTSQDRLPAATATAAAVTAVTAVATDTAILPVLLVAHPFWFIDPSRREFSNNSRNEDDKKE</sequence>
<dbReference type="AlphaFoldDB" id="A0ABD2CUZ3"/>
<accession>A0ABD2CUZ3</accession>
<proteinExistence type="predicted"/>
<evidence type="ECO:0000313" key="2">
    <source>
        <dbReference type="Proteomes" id="UP001607303"/>
    </source>
</evidence>